<proteinExistence type="predicted"/>
<comment type="caution">
    <text evidence="1">The sequence shown here is derived from an EMBL/GenBank/DDBJ whole genome shotgun (WGS) entry which is preliminary data.</text>
</comment>
<evidence type="ECO:0000313" key="2">
    <source>
        <dbReference type="Proteomes" id="UP001321186"/>
    </source>
</evidence>
<organism evidence="1 2">
    <name type="scientific">Aquirufa ecclesiirivi</name>
    <dbReference type="NCBI Taxonomy" id="2715124"/>
    <lineage>
        <taxon>Bacteria</taxon>
        <taxon>Pseudomonadati</taxon>
        <taxon>Bacteroidota</taxon>
        <taxon>Cytophagia</taxon>
        <taxon>Cytophagales</taxon>
        <taxon>Flectobacillaceae</taxon>
        <taxon>Aquirufa</taxon>
    </lineage>
</organism>
<gene>
    <name evidence="1" type="ORF">G9H61_04065</name>
</gene>
<dbReference type="Proteomes" id="UP001321186">
    <property type="component" value="Unassembled WGS sequence"/>
</dbReference>
<evidence type="ECO:0000313" key="1">
    <source>
        <dbReference type="EMBL" id="MCZ2474606.1"/>
    </source>
</evidence>
<dbReference type="RefSeq" id="WP_269009591.1">
    <property type="nucleotide sequence ID" value="NZ_JAANOH010000001.1"/>
</dbReference>
<sequence length="59" mass="6577">MTNTPKNKAMESPSLVEDSNINFFEKRTWISPEINIWNSENLENFGGAGGDALTQAYVV</sequence>
<accession>A0ABT4JEA9</accession>
<keyword evidence="2" id="KW-1185">Reference proteome</keyword>
<protein>
    <submittedName>
        <fullName evidence="1">Uncharacterized protein</fullName>
    </submittedName>
</protein>
<dbReference type="EMBL" id="JAANOH010000001">
    <property type="protein sequence ID" value="MCZ2474606.1"/>
    <property type="molecule type" value="Genomic_DNA"/>
</dbReference>
<name>A0ABT4JEA9_9BACT</name>
<reference evidence="1 2" key="1">
    <citation type="submission" date="2020-03" db="EMBL/GenBank/DDBJ databases">
        <authorList>
            <person name="Pitt A."/>
            <person name="Hahn M.W."/>
        </authorList>
    </citation>
    <scope>NUCLEOTIDE SEQUENCE [LARGE SCALE GENOMIC DNA]</scope>
    <source>
        <strain evidence="1 2">5A-MARBSE</strain>
    </source>
</reference>